<feature type="transmembrane region" description="Helical" evidence="12">
    <location>
        <begin position="185"/>
        <end position="203"/>
    </location>
</feature>
<dbReference type="InterPro" id="IPR050558">
    <property type="entry name" value="PTS_Sugar-Specific_Components"/>
</dbReference>
<dbReference type="Pfam" id="PF02378">
    <property type="entry name" value="PTS_EIIC"/>
    <property type="match status" value="1"/>
</dbReference>
<name>A0A7L4WCD3_9LACT</name>
<evidence type="ECO:0000313" key="16">
    <source>
        <dbReference type="EMBL" id="QDJ27988.1"/>
    </source>
</evidence>
<comment type="subcellular location">
    <subcellularLocation>
        <location evidence="1">Cell membrane</location>
        <topology evidence="1">Multi-pass membrane protein</topology>
    </subcellularLocation>
</comment>
<evidence type="ECO:0000256" key="3">
    <source>
        <dbReference type="ARBA" id="ARBA00022475"/>
    </source>
</evidence>
<dbReference type="CDD" id="cd00212">
    <property type="entry name" value="PTS_IIB_glc"/>
    <property type="match status" value="1"/>
</dbReference>
<evidence type="ECO:0000256" key="9">
    <source>
        <dbReference type="ARBA" id="ARBA00022989"/>
    </source>
</evidence>
<evidence type="ECO:0000259" key="14">
    <source>
        <dbReference type="PROSITE" id="PS51098"/>
    </source>
</evidence>
<reference evidence="16 17" key="1">
    <citation type="submission" date="2016-09" db="EMBL/GenBank/DDBJ databases">
        <title>Lactic acid bacteria from MAP meat Genome sequencing and assembly.</title>
        <authorList>
            <person name="Behr J."/>
            <person name="Hilgarth M."/>
            <person name="Vogel R.F."/>
        </authorList>
    </citation>
    <scope>NUCLEOTIDE SEQUENCE [LARGE SCALE GENOMIC DNA]</scope>
    <source>
        <strain evidence="16 17">TMW21615</strain>
    </source>
</reference>
<evidence type="ECO:0000256" key="6">
    <source>
        <dbReference type="ARBA" id="ARBA00022683"/>
    </source>
</evidence>
<evidence type="ECO:0000256" key="5">
    <source>
        <dbReference type="ARBA" id="ARBA00022679"/>
    </source>
</evidence>
<dbReference type="Pfam" id="PF00358">
    <property type="entry name" value="PTS_EIIA_1"/>
    <property type="match status" value="1"/>
</dbReference>
<dbReference type="PROSITE" id="PS00371">
    <property type="entry name" value="PTS_EIIA_TYPE_1_HIS"/>
    <property type="match status" value="1"/>
</dbReference>
<keyword evidence="2" id="KW-0813">Transport</keyword>
<keyword evidence="5" id="KW-0808">Transferase</keyword>
<evidence type="ECO:0000256" key="11">
    <source>
        <dbReference type="PROSITE-ProRule" id="PRU00421"/>
    </source>
</evidence>
<dbReference type="PANTHER" id="PTHR30175">
    <property type="entry name" value="PHOSPHOTRANSFERASE SYSTEM TRANSPORT PROTEIN"/>
    <property type="match status" value="1"/>
</dbReference>
<feature type="active site" description="Phosphocysteine intermediate; for EIIB activity" evidence="11">
    <location>
        <position position="27"/>
    </location>
</feature>
<dbReference type="FunFam" id="2.70.70.10:FF:000001">
    <property type="entry name" value="PTS system glucose-specific IIA component"/>
    <property type="match status" value="1"/>
</dbReference>
<feature type="domain" description="PTS EIIC type-1" evidence="15">
    <location>
        <begin position="120"/>
        <end position="478"/>
    </location>
</feature>
<feature type="transmembrane region" description="Helical" evidence="12">
    <location>
        <begin position="370"/>
        <end position="390"/>
    </location>
</feature>
<dbReference type="InterPro" id="IPR011055">
    <property type="entry name" value="Dup_hybrid_motif"/>
</dbReference>
<proteinExistence type="predicted"/>
<keyword evidence="6" id="KW-0598">Phosphotransferase system</keyword>
<dbReference type="PROSITE" id="PS51103">
    <property type="entry name" value="PTS_EIIC_TYPE_1"/>
    <property type="match status" value="1"/>
</dbReference>
<protein>
    <submittedName>
        <fullName evidence="16">PTS beta-glucoside transporter subunit EIIBCA</fullName>
    </submittedName>
</protein>
<dbReference type="NCBIfam" id="TIGR01996">
    <property type="entry name" value="PTS-II-BC-sucr"/>
    <property type="match status" value="1"/>
</dbReference>
<dbReference type="InterPro" id="IPR010973">
    <property type="entry name" value="PTS_IIBC_sucr"/>
</dbReference>
<organism evidence="16 17">
    <name type="scientific">Pseudolactococcus paracarnosus</name>
    <dbReference type="NCBI Taxonomy" id="2749962"/>
    <lineage>
        <taxon>Bacteria</taxon>
        <taxon>Bacillati</taxon>
        <taxon>Bacillota</taxon>
        <taxon>Bacilli</taxon>
        <taxon>Lactobacillales</taxon>
        <taxon>Streptococcaceae</taxon>
        <taxon>Pseudolactococcus</taxon>
    </lineage>
</organism>
<dbReference type="KEGG" id="lpaa:BHS01_05345"/>
<evidence type="ECO:0000259" key="13">
    <source>
        <dbReference type="PROSITE" id="PS51093"/>
    </source>
</evidence>
<dbReference type="Gene3D" id="3.30.1360.60">
    <property type="entry name" value="Glucose permease domain IIB"/>
    <property type="match status" value="1"/>
</dbReference>
<dbReference type="InterPro" id="IPR003352">
    <property type="entry name" value="PTS_EIIC"/>
</dbReference>
<keyword evidence="3" id="KW-1003">Cell membrane</keyword>
<evidence type="ECO:0000256" key="7">
    <source>
        <dbReference type="ARBA" id="ARBA00022692"/>
    </source>
</evidence>
<feature type="transmembrane region" description="Helical" evidence="12">
    <location>
        <begin position="334"/>
        <end position="358"/>
    </location>
</feature>
<dbReference type="GO" id="GO:0009401">
    <property type="term" value="P:phosphoenolpyruvate-dependent sugar phosphotransferase system"/>
    <property type="evidence" value="ECO:0007669"/>
    <property type="project" value="UniProtKB-KW"/>
</dbReference>
<dbReference type="EMBL" id="CP017195">
    <property type="protein sequence ID" value="QDJ27988.1"/>
    <property type="molecule type" value="Genomic_DNA"/>
</dbReference>
<dbReference type="SUPFAM" id="SSF55604">
    <property type="entry name" value="Glucose permease domain IIB"/>
    <property type="match status" value="1"/>
</dbReference>
<feature type="transmembrane region" description="Helical" evidence="12">
    <location>
        <begin position="397"/>
        <end position="416"/>
    </location>
</feature>
<dbReference type="InterPro" id="IPR001127">
    <property type="entry name" value="PTS_EIIA_1_perm"/>
</dbReference>
<keyword evidence="8" id="KW-0418">Kinase</keyword>
<dbReference type="Pfam" id="PF00367">
    <property type="entry name" value="PTS_EIIB"/>
    <property type="match status" value="1"/>
</dbReference>
<dbReference type="RefSeq" id="WP_109834577.1">
    <property type="nucleotide sequence ID" value="NZ_CP017195.1"/>
</dbReference>
<evidence type="ECO:0000256" key="12">
    <source>
        <dbReference type="SAM" id="Phobius"/>
    </source>
</evidence>
<dbReference type="GO" id="GO:0005886">
    <property type="term" value="C:plasma membrane"/>
    <property type="evidence" value="ECO:0007669"/>
    <property type="project" value="UniProtKB-SubCell"/>
</dbReference>
<dbReference type="GO" id="GO:0015771">
    <property type="term" value="P:trehalose transport"/>
    <property type="evidence" value="ECO:0007669"/>
    <property type="project" value="TreeGrafter"/>
</dbReference>
<dbReference type="InterPro" id="IPR018113">
    <property type="entry name" value="PTrfase_EIIB_Cys"/>
</dbReference>
<keyword evidence="9 12" id="KW-1133">Transmembrane helix</keyword>
<dbReference type="SUPFAM" id="SSF51261">
    <property type="entry name" value="Duplicated hybrid motif"/>
    <property type="match status" value="1"/>
</dbReference>
<dbReference type="AlphaFoldDB" id="A0A7L4WCD3"/>
<evidence type="ECO:0000256" key="2">
    <source>
        <dbReference type="ARBA" id="ARBA00022448"/>
    </source>
</evidence>
<dbReference type="GO" id="GO:0090589">
    <property type="term" value="F:protein-phosphocysteine-trehalose phosphotransferase system transporter activity"/>
    <property type="evidence" value="ECO:0007669"/>
    <property type="project" value="TreeGrafter"/>
</dbReference>
<dbReference type="PROSITE" id="PS51098">
    <property type="entry name" value="PTS_EIIB_TYPE_1"/>
    <property type="match status" value="1"/>
</dbReference>
<feature type="transmembrane region" description="Helical" evidence="12">
    <location>
        <begin position="253"/>
        <end position="277"/>
    </location>
</feature>
<dbReference type="GO" id="GO:0016301">
    <property type="term" value="F:kinase activity"/>
    <property type="evidence" value="ECO:0007669"/>
    <property type="project" value="UniProtKB-KW"/>
</dbReference>
<dbReference type="NCBIfam" id="TIGR00830">
    <property type="entry name" value="PTBA"/>
    <property type="match status" value="1"/>
</dbReference>
<evidence type="ECO:0000256" key="1">
    <source>
        <dbReference type="ARBA" id="ARBA00004651"/>
    </source>
</evidence>
<accession>A0A7L4WCD3</accession>
<dbReference type="NCBIfam" id="TIGR00826">
    <property type="entry name" value="EIIB_glc"/>
    <property type="match status" value="1"/>
</dbReference>
<gene>
    <name evidence="16" type="ORF">BHS01_05345</name>
</gene>
<dbReference type="InterPro" id="IPR001996">
    <property type="entry name" value="PTS_IIB_1"/>
</dbReference>
<feature type="domain" description="PTS EIIA type-1" evidence="13">
    <location>
        <begin position="508"/>
        <end position="612"/>
    </location>
</feature>
<evidence type="ECO:0000256" key="4">
    <source>
        <dbReference type="ARBA" id="ARBA00022597"/>
    </source>
</evidence>
<feature type="transmembrane region" description="Helical" evidence="12">
    <location>
        <begin position="436"/>
        <end position="462"/>
    </location>
</feature>
<dbReference type="Proteomes" id="UP000516280">
    <property type="component" value="Chromosome"/>
</dbReference>
<evidence type="ECO:0000256" key="8">
    <source>
        <dbReference type="ARBA" id="ARBA00022777"/>
    </source>
</evidence>
<dbReference type="PROSITE" id="PS51093">
    <property type="entry name" value="PTS_EIIA_TYPE_1"/>
    <property type="match status" value="1"/>
</dbReference>
<evidence type="ECO:0000313" key="17">
    <source>
        <dbReference type="Proteomes" id="UP000516280"/>
    </source>
</evidence>
<dbReference type="Gene3D" id="2.70.70.10">
    <property type="entry name" value="Glucose Permease (Domain IIA)"/>
    <property type="match status" value="1"/>
</dbReference>
<evidence type="ECO:0000259" key="15">
    <source>
        <dbReference type="PROSITE" id="PS51103"/>
    </source>
</evidence>
<sequence length="642" mass="68755">MTETYNQTAQDIINIIGITNIISVTHCQTRLRFVLKNRESVDDKLLENLPLVKGVFFNGGQYQVILGTGIVNKVYQEIETLGIQSVSKAEQKAYLKENEKGMKHVMRILSEIFIPIVPVIAATGLFLGLKGVIFNDTFLHLFNASVADIPQSLQQIVSVITDTVFGFLPALIVWSTFKAFNATPVIGIVIGLMLVSPILPNAYAVASPTSGVKAIMAFGFIPVVGAQGSVLSAIAAGIIGAKIELFFRKKMPNILDVIFTPFMTMLITFLIMILGIGPVLHTVENGMVGVVEWLVTLPLGIGGFAIGVAYPLMVIIGIHHTLTMVETSLLANTGFNALITICAMYGFANVGSCLAFAFRAKNDKVKSTAIGAMLSQLFGVSEPVLFGLLIRWNLRPLLCVLFTSGIGGAVLSAFHIQSNSYGLAVIPSFLMYIYNAHQFVIYALVAIASVGLCFVLTSIFAIPDDILVPEAIIAKEIKAAQAEAHILRDQLVSAPVSGQVISLTSVADPVFASEMMGKGAAIIPSDGNIYSPTDGRMSIVAETGHAYGIETVDGAEILIHIGIDTVSLAGTYFQTKVEQEQIVKQGDLLGTFDITGIKDSGLDPTVMVIVTNTLAYMDVVQIAKSHTAIQVGQHLLSLSTDD</sequence>
<keyword evidence="7 12" id="KW-0812">Transmembrane</keyword>
<feature type="transmembrane region" description="Helical" evidence="12">
    <location>
        <begin position="153"/>
        <end position="173"/>
    </location>
</feature>
<keyword evidence="4" id="KW-0762">Sugar transport</keyword>
<feature type="transmembrane region" description="Helical" evidence="12">
    <location>
        <begin position="112"/>
        <end position="133"/>
    </location>
</feature>
<keyword evidence="10 12" id="KW-0472">Membrane</keyword>
<feature type="transmembrane region" description="Helical" evidence="12">
    <location>
        <begin position="297"/>
        <end position="322"/>
    </location>
</feature>
<dbReference type="PROSITE" id="PS01035">
    <property type="entry name" value="PTS_EIIB_TYPE_1_CYS"/>
    <property type="match status" value="1"/>
</dbReference>
<dbReference type="PANTHER" id="PTHR30175:SF7">
    <property type="entry name" value="NEGATIVE REGULATOR OF SACY ACTIVITY"/>
    <property type="match status" value="1"/>
</dbReference>
<feature type="transmembrane region" description="Helical" evidence="12">
    <location>
        <begin position="215"/>
        <end position="241"/>
    </location>
</feature>
<feature type="domain" description="PTS EIIB type-1" evidence="14">
    <location>
        <begin position="5"/>
        <end position="88"/>
    </location>
</feature>
<evidence type="ECO:0000256" key="10">
    <source>
        <dbReference type="ARBA" id="ARBA00023136"/>
    </source>
</evidence>
<dbReference type="InterPro" id="IPR013013">
    <property type="entry name" value="PTS_EIIC_1"/>
</dbReference>
<dbReference type="InterPro" id="IPR036878">
    <property type="entry name" value="Glu_permease_IIB"/>
</dbReference>
<dbReference type="GO" id="GO:0008982">
    <property type="term" value="F:protein-N(PI)-phosphohistidine-sugar phosphotransferase activity"/>
    <property type="evidence" value="ECO:0007669"/>
    <property type="project" value="InterPro"/>
</dbReference>